<dbReference type="InterPro" id="IPR050382">
    <property type="entry name" value="MFS_Na/Anion_cotransporter"/>
</dbReference>
<evidence type="ECO:0000256" key="4">
    <source>
        <dbReference type="ARBA" id="ARBA00023136"/>
    </source>
</evidence>
<feature type="transmembrane region" description="Helical" evidence="6">
    <location>
        <begin position="311"/>
        <end position="331"/>
    </location>
</feature>
<feature type="transmembrane region" description="Helical" evidence="6">
    <location>
        <begin position="65"/>
        <end position="88"/>
    </location>
</feature>
<dbReference type="GO" id="GO:0022857">
    <property type="term" value="F:transmembrane transporter activity"/>
    <property type="evidence" value="ECO:0007669"/>
    <property type="project" value="InterPro"/>
</dbReference>
<accession>A0AB38F5U2</accession>
<keyword evidence="3 6" id="KW-1133">Transmembrane helix</keyword>
<evidence type="ECO:0000259" key="7">
    <source>
        <dbReference type="PROSITE" id="PS50850"/>
    </source>
</evidence>
<dbReference type="PANTHER" id="PTHR11662:SF450">
    <property type="entry name" value="BLR1003 PROTEIN"/>
    <property type="match status" value="1"/>
</dbReference>
<feature type="region of interest" description="Disordered" evidence="5">
    <location>
        <begin position="1"/>
        <end position="23"/>
    </location>
</feature>
<dbReference type="InterPro" id="IPR036259">
    <property type="entry name" value="MFS_trans_sf"/>
</dbReference>
<evidence type="ECO:0000313" key="9">
    <source>
        <dbReference type="Proteomes" id="UP000251211"/>
    </source>
</evidence>
<comment type="caution">
    <text evidence="8">The sequence shown here is derived from an EMBL/GenBank/DDBJ whole genome shotgun (WGS) entry which is preliminary data.</text>
</comment>
<evidence type="ECO:0000256" key="6">
    <source>
        <dbReference type="SAM" id="Phobius"/>
    </source>
</evidence>
<feature type="transmembrane region" description="Helical" evidence="6">
    <location>
        <begin position="94"/>
        <end position="123"/>
    </location>
</feature>
<keyword evidence="4 6" id="KW-0472">Membrane</keyword>
<dbReference type="Pfam" id="PF07690">
    <property type="entry name" value="MFS_1"/>
    <property type="match status" value="1"/>
</dbReference>
<dbReference type="Gene3D" id="1.20.1250.20">
    <property type="entry name" value="MFS general substrate transporter like domains"/>
    <property type="match status" value="2"/>
</dbReference>
<evidence type="ECO:0000256" key="1">
    <source>
        <dbReference type="ARBA" id="ARBA00004651"/>
    </source>
</evidence>
<dbReference type="PROSITE" id="PS50850">
    <property type="entry name" value="MFS"/>
    <property type="match status" value="1"/>
</dbReference>
<sequence length="441" mass="46335">MNLNESISERQAPVDSPPRPSGVSRTRAWQMTVLLAALYVVNYADKAVLGIIAQPLARELGLTSAQVGLVGSMFFLAFTIGGFFAGVINRYTSLRWALLILAAAWSVVMLPLVLAASMTVLLVSRMLLGLTEGPSTALVHTAAYSWHPPVKRGLPSAFVGGAASVAKIALAPALAYITIEMGWRAAIVSLTVLGAVWMVVWMLTWTEGPYTKKVASVSGDIQPEATEPSVPWSRILLSRTFVSCSILIMAIYALSTVVLTWLPSYFEVGLGYSALQAGSMFALPSVLGLVLMLSAGTITDRLLQRGATSRALRIVLPATGVLVGGVVLVFLPQIGTPALAVATVSVGYACVAATVPLLNSAISELCPPQQTAGTMGMFLAIMAIGGLIAPYMTGVMVDNATTKAEGYAQAFQLIGVIGAVAAIIVVIFANPERDKARIRGL</sequence>
<protein>
    <submittedName>
        <fullName evidence="8">MFS transporter</fullName>
    </submittedName>
</protein>
<dbReference type="InterPro" id="IPR020846">
    <property type="entry name" value="MFS_dom"/>
</dbReference>
<evidence type="ECO:0000313" key="8">
    <source>
        <dbReference type="EMBL" id="SPZ34898.1"/>
    </source>
</evidence>
<comment type="subcellular location">
    <subcellularLocation>
        <location evidence="1">Cell membrane</location>
        <topology evidence="1">Multi-pass membrane protein</topology>
    </subcellularLocation>
</comment>
<dbReference type="EMBL" id="UAUI01000001">
    <property type="protein sequence ID" value="SPZ34898.1"/>
    <property type="molecule type" value="Genomic_DNA"/>
</dbReference>
<dbReference type="GO" id="GO:0005886">
    <property type="term" value="C:plasma membrane"/>
    <property type="evidence" value="ECO:0007669"/>
    <property type="project" value="UniProtKB-SubCell"/>
</dbReference>
<evidence type="ECO:0000256" key="5">
    <source>
        <dbReference type="SAM" id="MobiDB-lite"/>
    </source>
</evidence>
<feature type="transmembrane region" description="Helical" evidence="6">
    <location>
        <begin position="274"/>
        <end position="299"/>
    </location>
</feature>
<dbReference type="SUPFAM" id="SSF103473">
    <property type="entry name" value="MFS general substrate transporter"/>
    <property type="match status" value="1"/>
</dbReference>
<organism evidence="8 9">
    <name type="scientific">Rhodococcus wratislaviensis</name>
    <name type="common">Tsukamurella wratislaviensis</name>
    <dbReference type="NCBI Taxonomy" id="44752"/>
    <lineage>
        <taxon>Bacteria</taxon>
        <taxon>Bacillati</taxon>
        <taxon>Actinomycetota</taxon>
        <taxon>Actinomycetes</taxon>
        <taxon>Mycobacteriales</taxon>
        <taxon>Nocardiaceae</taxon>
        <taxon>Rhodococcus</taxon>
    </lineage>
</organism>
<feature type="transmembrane region" description="Helical" evidence="6">
    <location>
        <begin position="371"/>
        <end position="391"/>
    </location>
</feature>
<dbReference type="PANTHER" id="PTHR11662">
    <property type="entry name" value="SOLUTE CARRIER FAMILY 17"/>
    <property type="match status" value="1"/>
</dbReference>
<evidence type="ECO:0000256" key="2">
    <source>
        <dbReference type="ARBA" id="ARBA00022692"/>
    </source>
</evidence>
<name>A0AB38F5U2_RHOWR</name>
<dbReference type="InterPro" id="IPR011701">
    <property type="entry name" value="MFS"/>
</dbReference>
<feature type="transmembrane region" description="Helical" evidence="6">
    <location>
        <begin position="241"/>
        <end position="262"/>
    </location>
</feature>
<feature type="transmembrane region" description="Helical" evidence="6">
    <location>
        <begin position="185"/>
        <end position="203"/>
    </location>
</feature>
<gene>
    <name evidence="8" type="primary">gudP_1</name>
    <name evidence="8" type="ORF">NCTC13229_00493</name>
</gene>
<evidence type="ECO:0000256" key="3">
    <source>
        <dbReference type="ARBA" id="ARBA00022989"/>
    </source>
</evidence>
<dbReference type="AlphaFoldDB" id="A0AB38F5U2"/>
<proteinExistence type="predicted"/>
<reference evidence="8 9" key="1">
    <citation type="submission" date="2018-06" db="EMBL/GenBank/DDBJ databases">
        <authorList>
            <consortium name="Pathogen Informatics"/>
            <person name="Doyle S."/>
        </authorList>
    </citation>
    <scope>NUCLEOTIDE SEQUENCE [LARGE SCALE GENOMIC DNA]</scope>
    <source>
        <strain evidence="8 9">NCTC13229</strain>
    </source>
</reference>
<keyword evidence="2 6" id="KW-0812">Transmembrane</keyword>
<feature type="transmembrane region" description="Helical" evidence="6">
    <location>
        <begin position="411"/>
        <end position="429"/>
    </location>
</feature>
<dbReference type="Proteomes" id="UP000251211">
    <property type="component" value="Unassembled WGS sequence"/>
</dbReference>
<feature type="domain" description="Major facilitator superfamily (MFS) profile" evidence="7">
    <location>
        <begin position="31"/>
        <end position="433"/>
    </location>
</feature>
<feature type="transmembrane region" description="Helical" evidence="6">
    <location>
        <begin position="337"/>
        <end position="359"/>
    </location>
</feature>